<feature type="domain" description="HTH tetR-type" evidence="3">
    <location>
        <begin position="8"/>
        <end position="68"/>
    </location>
</feature>
<proteinExistence type="predicted"/>
<reference evidence="4 5" key="1">
    <citation type="submission" date="2018-06" db="EMBL/GenBank/DDBJ databases">
        <authorList>
            <consortium name="Pathogen Informatics"/>
            <person name="Doyle S."/>
        </authorList>
    </citation>
    <scope>NUCLEOTIDE SEQUENCE [LARGE SCALE GENOMIC DNA]</scope>
    <source>
        <strain evidence="4 5">NCTC13773</strain>
    </source>
</reference>
<sequence>MKNEQISLNTKRRLAQGLKHFLDSKQFDNITVKEIIDYAEVARPTFYYHFEDIYSLMVWMFEDELVELLKKSKDLFTWDEGILLVLNYLDDHRQMCLSVYQTIGRDELYRLFHSSISQIMQAFIDYLRLDIPDIKEEYVDFIRDFYTIAFAGTLIEWLKKTDRKSPEEMINLLEVTIQGSIKNALESSANQF</sequence>
<organism evidence="4 5">
    <name type="scientific">Streptococcus gallolyticus</name>
    <dbReference type="NCBI Taxonomy" id="315405"/>
    <lineage>
        <taxon>Bacteria</taxon>
        <taxon>Bacillati</taxon>
        <taxon>Bacillota</taxon>
        <taxon>Bacilli</taxon>
        <taxon>Lactobacillales</taxon>
        <taxon>Streptococcaceae</taxon>
        <taxon>Streptococcus</taxon>
    </lineage>
</organism>
<evidence type="ECO:0000256" key="2">
    <source>
        <dbReference type="PROSITE-ProRule" id="PRU00335"/>
    </source>
</evidence>
<evidence type="ECO:0000313" key="4">
    <source>
        <dbReference type="EMBL" id="SQG78597.1"/>
    </source>
</evidence>
<evidence type="ECO:0000256" key="1">
    <source>
        <dbReference type="ARBA" id="ARBA00023125"/>
    </source>
</evidence>
<dbReference type="Pfam" id="PF14278">
    <property type="entry name" value="TetR_C_8"/>
    <property type="match status" value="1"/>
</dbReference>
<protein>
    <submittedName>
        <fullName evidence="4">Transcriptional regulator</fullName>
    </submittedName>
</protein>
<accession>A0AA94M0K2</accession>
<name>A0AA94M0K2_9STRE</name>
<dbReference type="PANTHER" id="PTHR43479">
    <property type="entry name" value="ACREF/ENVCD OPERON REPRESSOR-RELATED"/>
    <property type="match status" value="1"/>
</dbReference>
<dbReference type="InterPro" id="IPR039532">
    <property type="entry name" value="TetR_C_Firmicutes"/>
</dbReference>
<dbReference type="InterPro" id="IPR001647">
    <property type="entry name" value="HTH_TetR"/>
</dbReference>
<gene>
    <name evidence="4" type="primary">dhaS_1</name>
    <name evidence="4" type="ORF">NCTC13773_00363</name>
</gene>
<evidence type="ECO:0000259" key="3">
    <source>
        <dbReference type="PROSITE" id="PS50977"/>
    </source>
</evidence>
<dbReference type="Gene3D" id="1.10.357.10">
    <property type="entry name" value="Tetracycline Repressor, domain 2"/>
    <property type="match status" value="1"/>
</dbReference>
<dbReference type="GO" id="GO:0003677">
    <property type="term" value="F:DNA binding"/>
    <property type="evidence" value="ECO:0007669"/>
    <property type="project" value="UniProtKB-UniRule"/>
</dbReference>
<dbReference type="InterPro" id="IPR009057">
    <property type="entry name" value="Homeodomain-like_sf"/>
</dbReference>
<keyword evidence="1 2" id="KW-0238">DNA-binding</keyword>
<dbReference type="PANTHER" id="PTHR43479:SF7">
    <property type="entry name" value="TETR-FAMILY TRANSCRIPTIONAL REGULATOR"/>
    <property type="match status" value="1"/>
</dbReference>
<dbReference type="AlphaFoldDB" id="A0AA94M0K2"/>
<dbReference type="Proteomes" id="UP000249013">
    <property type="component" value="Chromosome 1"/>
</dbReference>
<dbReference type="Pfam" id="PF00440">
    <property type="entry name" value="TetR_N"/>
    <property type="match status" value="1"/>
</dbReference>
<evidence type="ECO:0000313" key="5">
    <source>
        <dbReference type="Proteomes" id="UP000249013"/>
    </source>
</evidence>
<dbReference type="PROSITE" id="PS50977">
    <property type="entry name" value="HTH_TETR_2"/>
    <property type="match status" value="1"/>
</dbReference>
<dbReference type="SUPFAM" id="SSF46689">
    <property type="entry name" value="Homeodomain-like"/>
    <property type="match status" value="1"/>
</dbReference>
<dbReference type="RefSeq" id="WP_077496151.1">
    <property type="nucleotide sequence ID" value="NZ_LS483409.1"/>
</dbReference>
<dbReference type="EMBL" id="LS483409">
    <property type="protein sequence ID" value="SQG78597.1"/>
    <property type="molecule type" value="Genomic_DNA"/>
</dbReference>
<feature type="DNA-binding region" description="H-T-H motif" evidence="2">
    <location>
        <begin position="31"/>
        <end position="50"/>
    </location>
</feature>
<dbReference type="InterPro" id="IPR050624">
    <property type="entry name" value="HTH-type_Tx_Regulator"/>
</dbReference>